<comment type="caution">
    <text evidence="8">The sequence shown here is derived from an EMBL/GenBank/DDBJ whole genome shotgun (WGS) entry which is preliminary data.</text>
</comment>
<feature type="region of interest" description="Disordered" evidence="7">
    <location>
        <begin position="97"/>
        <end position="156"/>
    </location>
</feature>
<dbReference type="PANTHER" id="PTHR21011:SF1">
    <property type="entry name" value="SMALL RIBOSOMAL SUBUNIT PROTEIN BS6M"/>
    <property type="match status" value="1"/>
</dbReference>
<dbReference type="GO" id="GO:0005840">
    <property type="term" value="C:ribosome"/>
    <property type="evidence" value="ECO:0007669"/>
    <property type="project" value="UniProtKB-KW"/>
</dbReference>
<comment type="function">
    <text evidence="4 6">Binds together with bS18 to 16S ribosomal RNA.</text>
</comment>
<feature type="compositionally biased region" description="Basic and acidic residues" evidence="7">
    <location>
        <begin position="108"/>
        <end position="156"/>
    </location>
</feature>
<keyword evidence="6" id="KW-0699">rRNA-binding</keyword>
<name>A0ABW5BQF4_9PROT</name>
<dbReference type="EMBL" id="JBHUII010000013">
    <property type="protein sequence ID" value="MFD2207829.1"/>
    <property type="molecule type" value="Genomic_DNA"/>
</dbReference>
<keyword evidence="9" id="KW-1185">Reference proteome</keyword>
<dbReference type="InterPro" id="IPR000529">
    <property type="entry name" value="Ribosomal_bS6"/>
</dbReference>
<dbReference type="Proteomes" id="UP001597294">
    <property type="component" value="Unassembled WGS sequence"/>
</dbReference>
<dbReference type="RefSeq" id="WP_380254861.1">
    <property type="nucleotide sequence ID" value="NZ_JBHUII010000013.1"/>
</dbReference>
<accession>A0ABW5BQF4</accession>
<reference evidence="9" key="1">
    <citation type="journal article" date="2019" name="Int. J. Syst. Evol. Microbiol.">
        <title>The Global Catalogue of Microorganisms (GCM) 10K type strain sequencing project: providing services to taxonomists for standard genome sequencing and annotation.</title>
        <authorList>
            <consortium name="The Broad Institute Genomics Platform"/>
            <consortium name="The Broad Institute Genome Sequencing Center for Infectious Disease"/>
            <person name="Wu L."/>
            <person name="Ma J."/>
        </authorList>
    </citation>
    <scope>NUCLEOTIDE SEQUENCE [LARGE SCALE GENOMIC DNA]</scope>
    <source>
        <strain evidence="9">CGMCC 4.7192</strain>
    </source>
</reference>
<dbReference type="InterPro" id="IPR014717">
    <property type="entry name" value="Transl_elong_EF1B/ribsomal_bS6"/>
</dbReference>
<evidence type="ECO:0000256" key="5">
    <source>
        <dbReference type="ARBA" id="ARBA00035294"/>
    </source>
</evidence>
<comment type="similarity">
    <text evidence="1 6">Belongs to the bacterial ribosomal protein bS6 family.</text>
</comment>
<sequence length="156" mass="17303">MAFYECVYIARQDISSSQVDTLTEQFTAIITENGGSVAKTEYWGLRNMAYRVKKNRKGHYVLLNIDAPSAAVLEMERIMRLNDDVLRTLTVKVDALEEEPSVVMQNRGSRDERGGRGGRGGRDDRGGRDGGRGRDDRGGRPPREGGDRAPREATAS</sequence>
<dbReference type="SUPFAM" id="SSF54995">
    <property type="entry name" value="Ribosomal protein S6"/>
    <property type="match status" value="1"/>
</dbReference>
<dbReference type="Pfam" id="PF01250">
    <property type="entry name" value="Ribosomal_S6"/>
    <property type="match status" value="1"/>
</dbReference>
<evidence type="ECO:0000313" key="8">
    <source>
        <dbReference type="EMBL" id="MFD2207829.1"/>
    </source>
</evidence>
<dbReference type="NCBIfam" id="TIGR00166">
    <property type="entry name" value="S6"/>
    <property type="match status" value="1"/>
</dbReference>
<evidence type="ECO:0000256" key="2">
    <source>
        <dbReference type="ARBA" id="ARBA00022980"/>
    </source>
</evidence>
<dbReference type="PANTHER" id="PTHR21011">
    <property type="entry name" value="MITOCHONDRIAL 28S RIBOSOMAL PROTEIN S6"/>
    <property type="match status" value="1"/>
</dbReference>
<keyword evidence="6" id="KW-0694">RNA-binding</keyword>
<evidence type="ECO:0000256" key="1">
    <source>
        <dbReference type="ARBA" id="ARBA00009512"/>
    </source>
</evidence>
<evidence type="ECO:0000256" key="6">
    <source>
        <dbReference type="HAMAP-Rule" id="MF_00360"/>
    </source>
</evidence>
<keyword evidence="3 6" id="KW-0687">Ribonucleoprotein</keyword>
<evidence type="ECO:0000256" key="7">
    <source>
        <dbReference type="SAM" id="MobiDB-lite"/>
    </source>
</evidence>
<evidence type="ECO:0000256" key="3">
    <source>
        <dbReference type="ARBA" id="ARBA00023274"/>
    </source>
</evidence>
<gene>
    <name evidence="6 8" type="primary">rpsF</name>
    <name evidence="8" type="ORF">ACFSKO_19615</name>
</gene>
<organism evidence="8 9">
    <name type="scientific">Kiloniella antarctica</name>
    <dbReference type="NCBI Taxonomy" id="1550907"/>
    <lineage>
        <taxon>Bacteria</taxon>
        <taxon>Pseudomonadati</taxon>
        <taxon>Pseudomonadota</taxon>
        <taxon>Alphaproteobacteria</taxon>
        <taxon>Rhodospirillales</taxon>
        <taxon>Kiloniellaceae</taxon>
        <taxon>Kiloniella</taxon>
    </lineage>
</organism>
<evidence type="ECO:0000313" key="9">
    <source>
        <dbReference type="Proteomes" id="UP001597294"/>
    </source>
</evidence>
<dbReference type="Gene3D" id="3.30.70.60">
    <property type="match status" value="1"/>
</dbReference>
<dbReference type="CDD" id="cd00473">
    <property type="entry name" value="bS6"/>
    <property type="match status" value="1"/>
</dbReference>
<dbReference type="InterPro" id="IPR020814">
    <property type="entry name" value="Ribosomal_S6_plastid/chlpt"/>
</dbReference>
<keyword evidence="2 6" id="KW-0689">Ribosomal protein</keyword>
<proteinExistence type="inferred from homology"/>
<dbReference type="HAMAP" id="MF_00360">
    <property type="entry name" value="Ribosomal_bS6"/>
    <property type="match status" value="1"/>
</dbReference>
<protein>
    <recommendedName>
        <fullName evidence="5 6">Small ribosomal subunit protein bS6</fullName>
    </recommendedName>
</protein>
<evidence type="ECO:0000256" key="4">
    <source>
        <dbReference type="ARBA" id="ARBA00035104"/>
    </source>
</evidence>
<dbReference type="InterPro" id="IPR035980">
    <property type="entry name" value="Ribosomal_bS6_sf"/>
</dbReference>